<dbReference type="RefSeq" id="WP_143939407.1">
    <property type="nucleotide sequence ID" value="NZ_VKKG01000008.1"/>
</dbReference>
<evidence type="ECO:0000313" key="3">
    <source>
        <dbReference type="EMBL" id="TRY16590.1"/>
    </source>
</evidence>
<protein>
    <submittedName>
        <fullName evidence="3">Uncharacterized protein</fullName>
    </submittedName>
</protein>
<reference evidence="3 4" key="1">
    <citation type="submission" date="2019-07" db="EMBL/GenBank/DDBJ databases">
        <authorList>
            <person name="Zhou L.-Y."/>
        </authorList>
    </citation>
    <scope>NUCLEOTIDE SEQUENCE [LARGE SCALE GENOMIC DNA]</scope>
    <source>
        <strain evidence="3 4">YIM 101269</strain>
    </source>
</reference>
<comment type="caution">
    <text evidence="3">The sequence shown here is derived from an EMBL/GenBank/DDBJ whole genome shotgun (WGS) entry which is preliminary data.</text>
</comment>
<evidence type="ECO:0000256" key="2">
    <source>
        <dbReference type="SAM" id="Phobius"/>
    </source>
</evidence>
<organism evidence="3 4">
    <name type="scientific">Tessaracoccus rhinocerotis</name>
    <dbReference type="NCBI Taxonomy" id="1689449"/>
    <lineage>
        <taxon>Bacteria</taxon>
        <taxon>Bacillati</taxon>
        <taxon>Actinomycetota</taxon>
        <taxon>Actinomycetes</taxon>
        <taxon>Propionibacteriales</taxon>
        <taxon>Propionibacteriaceae</taxon>
        <taxon>Tessaracoccus</taxon>
    </lineage>
</organism>
<feature type="region of interest" description="Disordered" evidence="1">
    <location>
        <begin position="1"/>
        <end position="41"/>
    </location>
</feature>
<keyword evidence="4" id="KW-1185">Reference proteome</keyword>
<dbReference type="AlphaFoldDB" id="A0A553JVW1"/>
<keyword evidence="2" id="KW-0812">Transmembrane</keyword>
<gene>
    <name evidence="3" type="ORF">FOJ82_15490</name>
</gene>
<feature type="transmembrane region" description="Helical" evidence="2">
    <location>
        <begin position="64"/>
        <end position="84"/>
    </location>
</feature>
<evidence type="ECO:0000256" key="1">
    <source>
        <dbReference type="SAM" id="MobiDB-lite"/>
    </source>
</evidence>
<dbReference type="Proteomes" id="UP000317638">
    <property type="component" value="Unassembled WGS sequence"/>
</dbReference>
<proteinExistence type="predicted"/>
<name>A0A553JVW1_9ACTN</name>
<keyword evidence="2" id="KW-0472">Membrane</keyword>
<dbReference type="EMBL" id="VKKG01000008">
    <property type="protein sequence ID" value="TRY16590.1"/>
    <property type="molecule type" value="Genomic_DNA"/>
</dbReference>
<keyword evidence="2" id="KW-1133">Transmembrane helix</keyword>
<evidence type="ECO:0000313" key="4">
    <source>
        <dbReference type="Proteomes" id="UP000317638"/>
    </source>
</evidence>
<accession>A0A553JVW1</accession>
<dbReference type="OrthoDB" id="3732329at2"/>
<sequence length="111" mass="11300">MSIAVAAPGTRTATTSPGHRLATPGGRPNLGRPLAKPVPAALPGKDRNAAACLVTARPRRQFALGLKVATVALLAVAGVGVSAAEFATWGTPDPAVEYVQGDPAWAHVEDR</sequence>